<protein>
    <submittedName>
        <fullName evidence="2">Uncharacterized protein</fullName>
    </submittedName>
</protein>
<reference evidence="2 3" key="1">
    <citation type="journal article" date="2017" name="Mol. Ecol.">
        <title>Adaptation of the pathogen, Pseudomonas syringae, during experimental evolution on a native vs. alternative host plant.</title>
        <authorList>
            <person name="Meaden S."/>
            <person name="Koskella B."/>
        </authorList>
    </citation>
    <scope>NUCLEOTIDE SEQUENCE [LARGE SCALE GENOMIC DNA]</scope>
    <source>
        <strain evidence="2 3">PT23</strain>
    </source>
</reference>
<name>A0AB36KVB3_PSEUB</name>
<feature type="compositionally biased region" description="Basic and acidic residues" evidence="1">
    <location>
        <begin position="43"/>
        <end position="53"/>
    </location>
</feature>
<dbReference type="EMBL" id="MSDS01000008">
    <property type="protein sequence ID" value="OPE60551.1"/>
    <property type="molecule type" value="Genomic_DNA"/>
</dbReference>
<evidence type="ECO:0000313" key="3">
    <source>
        <dbReference type="Proteomes" id="UP000189855"/>
    </source>
</evidence>
<gene>
    <name evidence="2" type="ORF">BTW15_09045</name>
</gene>
<proteinExistence type="predicted"/>
<feature type="compositionally biased region" description="Polar residues" evidence="1">
    <location>
        <begin position="1"/>
        <end position="10"/>
    </location>
</feature>
<feature type="region of interest" description="Disordered" evidence="1">
    <location>
        <begin position="1"/>
        <end position="59"/>
    </location>
</feature>
<comment type="caution">
    <text evidence="2">The sequence shown here is derived from an EMBL/GenBank/DDBJ whole genome shotgun (WGS) entry which is preliminary data.</text>
</comment>
<dbReference type="Proteomes" id="UP000189855">
    <property type="component" value="Unassembled WGS sequence"/>
</dbReference>
<dbReference type="AlphaFoldDB" id="A0AB36KVB3"/>
<sequence>MFTCSPQFTKLVNRPLTKSRESAAPYAPNTPRVPPSLGAHQNRSFDPKHRDHGPGCGWP</sequence>
<evidence type="ECO:0000256" key="1">
    <source>
        <dbReference type="SAM" id="MobiDB-lite"/>
    </source>
</evidence>
<accession>A0AB36KVB3</accession>
<organism evidence="2 3">
    <name type="scientific">Pseudomonas syringae pv. tomato</name>
    <dbReference type="NCBI Taxonomy" id="323"/>
    <lineage>
        <taxon>Bacteria</taxon>
        <taxon>Pseudomonadati</taxon>
        <taxon>Pseudomonadota</taxon>
        <taxon>Gammaproteobacteria</taxon>
        <taxon>Pseudomonadales</taxon>
        <taxon>Pseudomonadaceae</taxon>
        <taxon>Pseudomonas</taxon>
    </lineage>
</organism>
<evidence type="ECO:0000313" key="2">
    <source>
        <dbReference type="EMBL" id="OPE60551.1"/>
    </source>
</evidence>